<dbReference type="EC" id="2.1.1.6" evidence="1"/>
<keyword evidence="8" id="KW-1185">Reference proteome</keyword>
<gene>
    <name evidence="7" type="ORF">Q9L58_000319</name>
</gene>
<organism evidence="7 8">
    <name type="scientific">Discina gigas</name>
    <dbReference type="NCBI Taxonomy" id="1032678"/>
    <lineage>
        <taxon>Eukaryota</taxon>
        <taxon>Fungi</taxon>
        <taxon>Dikarya</taxon>
        <taxon>Ascomycota</taxon>
        <taxon>Pezizomycotina</taxon>
        <taxon>Pezizomycetes</taxon>
        <taxon>Pezizales</taxon>
        <taxon>Discinaceae</taxon>
        <taxon>Discina</taxon>
    </lineage>
</organism>
<keyword evidence="5" id="KW-0128">Catecholamine metabolism</keyword>
<evidence type="ECO:0000256" key="1">
    <source>
        <dbReference type="ARBA" id="ARBA00012880"/>
    </source>
</evidence>
<name>A0ABR3GXK7_9PEZI</name>
<dbReference type="EMBL" id="JBBBZM010000002">
    <property type="protein sequence ID" value="KAL0640649.1"/>
    <property type="molecule type" value="Genomic_DNA"/>
</dbReference>
<keyword evidence="4" id="KW-0949">S-adenosyl-L-methionine</keyword>
<sequence>MSKFTSKISYAEQHDFNDGREIDLLLSIFHLPPENLARLRNNPPAILAAIDQFATQKYLMNIGELKGKLITDLISQTKPTTMVELGGYVGYSTILFASHLRAVSTAPPRYFCLELNPVFGAMIMALVDLAGLTEVVTVAIGPSDVSLKRLHAEGVLAKIDMLFLDHYKPAYVRDLKLCESLGLVAAGSVLVADNVVKPGNPPYLEYVRASVEEKKVKKEALGVGLGDEAMGDPLLRYKSRMVESFEPTGIPDAIEITVCEGY</sequence>
<dbReference type="Pfam" id="PF01596">
    <property type="entry name" value="Methyltransf_3"/>
    <property type="match status" value="1"/>
</dbReference>
<dbReference type="SUPFAM" id="SSF53335">
    <property type="entry name" value="S-adenosyl-L-methionine-dependent methyltransferases"/>
    <property type="match status" value="1"/>
</dbReference>
<evidence type="ECO:0000313" key="8">
    <source>
        <dbReference type="Proteomes" id="UP001447188"/>
    </source>
</evidence>
<evidence type="ECO:0000313" key="7">
    <source>
        <dbReference type="EMBL" id="KAL0640649.1"/>
    </source>
</evidence>
<dbReference type="InterPro" id="IPR029063">
    <property type="entry name" value="SAM-dependent_MTases_sf"/>
</dbReference>
<reference evidence="7 8" key="1">
    <citation type="submission" date="2024-02" db="EMBL/GenBank/DDBJ databases">
        <title>Discinaceae phylogenomics.</title>
        <authorList>
            <person name="Dirks A.C."/>
            <person name="James T.Y."/>
        </authorList>
    </citation>
    <scope>NUCLEOTIDE SEQUENCE [LARGE SCALE GENOMIC DNA]</scope>
    <source>
        <strain evidence="7 8">ACD0624</strain>
    </source>
</reference>
<comment type="similarity">
    <text evidence="6">Belongs to the class I-like SAM-binding methyltransferase superfamily. Cation-dependent O-methyltransferase family.</text>
</comment>
<evidence type="ECO:0000256" key="2">
    <source>
        <dbReference type="ARBA" id="ARBA00022603"/>
    </source>
</evidence>
<comment type="caution">
    <text evidence="7">The sequence shown here is derived from an EMBL/GenBank/DDBJ whole genome shotgun (WGS) entry which is preliminary data.</text>
</comment>
<proteinExistence type="inferred from homology"/>
<accession>A0ABR3GXK7</accession>
<evidence type="ECO:0000256" key="3">
    <source>
        <dbReference type="ARBA" id="ARBA00022679"/>
    </source>
</evidence>
<evidence type="ECO:0000256" key="4">
    <source>
        <dbReference type="ARBA" id="ARBA00022691"/>
    </source>
</evidence>
<evidence type="ECO:0000256" key="5">
    <source>
        <dbReference type="ARBA" id="ARBA00022939"/>
    </source>
</evidence>
<dbReference type="PANTHER" id="PTHR43836">
    <property type="entry name" value="CATECHOL O-METHYLTRANSFERASE 1-RELATED"/>
    <property type="match status" value="1"/>
</dbReference>
<evidence type="ECO:0000256" key="6">
    <source>
        <dbReference type="ARBA" id="ARBA00023453"/>
    </source>
</evidence>
<dbReference type="InterPro" id="IPR002935">
    <property type="entry name" value="SAM_O-MeTrfase"/>
</dbReference>
<dbReference type="Gene3D" id="3.40.50.150">
    <property type="entry name" value="Vaccinia Virus protein VP39"/>
    <property type="match status" value="1"/>
</dbReference>
<dbReference type="Proteomes" id="UP001447188">
    <property type="component" value="Unassembled WGS sequence"/>
</dbReference>
<dbReference type="PANTHER" id="PTHR43836:SF2">
    <property type="entry name" value="CATECHOL O-METHYLTRANSFERASE 1-RELATED"/>
    <property type="match status" value="1"/>
</dbReference>
<keyword evidence="2" id="KW-0489">Methyltransferase</keyword>
<dbReference type="PROSITE" id="PS51682">
    <property type="entry name" value="SAM_OMT_I"/>
    <property type="match status" value="1"/>
</dbReference>
<protein>
    <recommendedName>
        <fullName evidence="1">catechol O-methyltransferase</fullName>
        <ecNumber evidence="1">2.1.1.6</ecNumber>
    </recommendedName>
</protein>
<keyword evidence="3" id="KW-0808">Transferase</keyword>